<dbReference type="Proteomes" id="UP000798662">
    <property type="component" value="Chromosome 3"/>
</dbReference>
<sequence>MSPPVDLPVLKDVTVADFSKPSASLAAQCRAVAKQLYEQQSAVAVGLPTDAPLPEVTVAATGSCGRARGVPIGALCTLSAGPDVDDQMLWHAHWDDVAVPVRPTAAVAAAAAEGAAPDAPAQVSQLKPTEGLGDLYAAEYVAGRERLASAAASDGGTAGGSGVATAPPPVTESPEQAEVNAQWRALSRKLDLLANLRLPPKEMARTDDDGGRPDNAAAGLPALAAEDVVPEGISDATLLAPQEVHQPATAAPTGERERTKEERAAARRRKKRRSRGGRPPLTCRGLIKFPRSAEEGWFFCDAPSLAGGTVVTVGVGRNVVWDGAMVGAYGTTHFGFDPTPRSVSFYVANPERLPPGFSFHPLGLGVRDGLLEMELPTGNIDSYVPASLLAPAGRRRVRVPVFALSTLLRVVGVEWMDVLKVDVEGAEGDVIQSWVDSGYSPPADQVLMETHARFHGDDPTFVPRLIENMQTLGFRLFYRVHFELSFVRTEAVDVDTPPGGWGRDADGTDGAARASSPGAAARTGAGAGGETPAAKESGTAVGGGGVPTVVRL</sequence>
<accession>A0ACC3CF34</accession>
<protein>
    <submittedName>
        <fullName evidence="1">Uncharacterized protein</fullName>
    </submittedName>
</protein>
<proteinExistence type="predicted"/>
<organism evidence="1 2">
    <name type="scientific">Pyropia yezoensis</name>
    <name type="common">Susabi-nori</name>
    <name type="synonym">Porphyra yezoensis</name>
    <dbReference type="NCBI Taxonomy" id="2788"/>
    <lineage>
        <taxon>Eukaryota</taxon>
        <taxon>Rhodophyta</taxon>
        <taxon>Bangiophyceae</taxon>
        <taxon>Bangiales</taxon>
        <taxon>Bangiaceae</taxon>
        <taxon>Pyropia</taxon>
    </lineage>
</organism>
<name>A0ACC3CF34_PYRYE</name>
<gene>
    <name evidence="1" type="ORF">I4F81_011186</name>
</gene>
<evidence type="ECO:0000313" key="2">
    <source>
        <dbReference type="Proteomes" id="UP000798662"/>
    </source>
</evidence>
<dbReference type="EMBL" id="CM020620">
    <property type="protein sequence ID" value="KAK1868703.1"/>
    <property type="molecule type" value="Genomic_DNA"/>
</dbReference>
<evidence type="ECO:0000313" key="1">
    <source>
        <dbReference type="EMBL" id="KAK1868703.1"/>
    </source>
</evidence>
<keyword evidence="2" id="KW-1185">Reference proteome</keyword>
<reference evidence="1" key="1">
    <citation type="submission" date="2019-11" db="EMBL/GenBank/DDBJ databases">
        <title>Nori genome reveals adaptations in red seaweeds to the harsh intertidal environment.</title>
        <authorList>
            <person name="Wang D."/>
            <person name="Mao Y."/>
        </authorList>
    </citation>
    <scope>NUCLEOTIDE SEQUENCE</scope>
    <source>
        <tissue evidence="1">Gametophyte</tissue>
    </source>
</reference>
<comment type="caution">
    <text evidence="1">The sequence shown here is derived from an EMBL/GenBank/DDBJ whole genome shotgun (WGS) entry which is preliminary data.</text>
</comment>